<dbReference type="EMBL" id="RSCD01000022">
    <property type="protein sequence ID" value="RSH84078.1"/>
    <property type="molecule type" value="Genomic_DNA"/>
</dbReference>
<evidence type="ECO:0000256" key="4">
    <source>
        <dbReference type="ARBA" id="ARBA00023163"/>
    </source>
</evidence>
<evidence type="ECO:0000256" key="2">
    <source>
        <dbReference type="ARBA" id="ARBA00023015"/>
    </source>
</evidence>
<gene>
    <name evidence="8" type="ORF">EHS25_005323</name>
</gene>
<dbReference type="PANTHER" id="PTHR31845">
    <property type="entry name" value="FINGER DOMAIN PROTEIN, PUTATIVE-RELATED"/>
    <property type="match status" value="1"/>
</dbReference>
<dbReference type="Proteomes" id="UP000279259">
    <property type="component" value="Unassembled WGS sequence"/>
</dbReference>
<dbReference type="GO" id="GO:0008270">
    <property type="term" value="F:zinc ion binding"/>
    <property type="evidence" value="ECO:0007669"/>
    <property type="project" value="InterPro"/>
</dbReference>
<dbReference type="OrthoDB" id="3163292at2759"/>
<evidence type="ECO:0000313" key="9">
    <source>
        <dbReference type="Proteomes" id="UP000279259"/>
    </source>
</evidence>
<keyword evidence="5" id="KW-0539">Nucleus</keyword>
<dbReference type="GO" id="GO:0005634">
    <property type="term" value="C:nucleus"/>
    <property type="evidence" value="ECO:0007669"/>
    <property type="project" value="UniProtKB-SubCell"/>
</dbReference>
<proteinExistence type="predicted"/>
<keyword evidence="2" id="KW-0805">Transcription regulation</keyword>
<dbReference type="InterPro" id="IPR051089">
    <property type="entry name" value="prtT"/>
</dbReference>
<keyword evidence="9" id="KW-1185">Reference proteome</keyword>
<feature type="compositionally biased region" description="Low complexity" evidence="6">
    <location>
        <begin position="146"/>
        <end position="161"/>
    </location>
</feature>
<dbReference type="CDD" id="cd12148">
    <property type="entry name" value="fungal_TF_MHR"/>
    <property type="match status" value="1"/>
</dbReference>
<evidence type="ECO:0000256" key="3">
    <source>
        <dbReference type="ARBA" id="ARBA00023125"/>
    </source>
</evidence>
<dbReference type="AlphaFoldDB" id="A0A427XYW4"/>
<evidence type="ECO:0000256" key="5">
    <source>
        <dbReference type="ARBA" id="ARBA00023242"/>
    </source>
</evidence>
<feature type="region of interest" description="Disordered" evidence="6">
    <location>
        <begin position="199"/>
        <end position="222"/>
    </location>
</feature>
<evidence type="ECO:0000313" key="8">
    <source>
        <dbReference type="EMBL" id="RSH84078.1"/>
    </source>
</evidence>
<dbReference type="GO" id="GO:0000981">
    <property type="term" value="F:DNA-binding transcription factor activity, RNA polymerase II-specific"/>
    <property type="evidence" value="ECO:0007669"/>
    <property type="project" value="TreeGrafter"/>
</dbReference>
<keyword evidence="3" id="KW-0238">DNA-binding</keyword>
<dbReference type="PANTHER" id="PTHR31845:SF17">
    <property type="entry name" value="ZN(II)2CYS6 TRANSCRIPTION FACTOR (EUROFUNG)"/>
    <property type="match status" value="1"/>
</dbReference>
<dbReference type="InterPro" id="IPR007219">
    <property type="entry name" value="XnlR_reg_dom"/>
</dbReference>
<dbReference type="Pfam" id="PF04082">
    <property type="entry name" value="Fungal_trans"/>
    <property type="match status" value="1"/>
</dbReference>
<feature type="domain" description="Xylanolytic transcriptional activator regulatory" evidence="7">
    <location>
        <begin position="320"/>
        <end position="434"/>
    </location>
</feature>
<name>A0A427XYW4_9TREE</name>
<evidence type="ECO:0000259" key="7">
    <source>
        <dbReference type="Pfam" id="PF04082"/>
    </source>
</evidence>
<reference evidence="8 9" key="1">
    <citation type="submission" date="2018-11" db="EMBL/GenBank/DDBJ databases">
        <title>Genome sequence of Saitozyma podzolica DSM 27192.</title>
        <authorList>
            <person name="Aliyu H."/>
            <person name="Gorte O."/>
            <person name="Ochsenreither K."/>
        </authorList>
    </citation>
    <scope>NUCLEOTIDE SEQUENCE [LARGE SCALE GENOMIC DNA]</scope>
    <source>
        <strain evidence="8 9">DSM 27192</strain>
    </source>
</reference>
<feature type="region of interest" description="Disordered" evidence="6">
    <location>
        <begin position="443"/>
        <end position="462"/>
    </location>
</feature>
<comment type="subcellular location">
    <subcellularLocation>
        <location evidence="1">Nucleus</location>
    </subcellularLocation>
</comment>
<feature type="region of interest" description="Disordered" evidence="6">
    <location>
        <begin position="27"/>
        <end position="68"/>
    </location>
</feature>
<dbReference type="GO" id="GO:0000976">
    <property type="term" value="F:transcription cis-regulatory region binding"/>
    <property type="evidence" value="ECO:0007669"/>
    <property type="project" value="TreeGrafter"/>
</dbReference>
<protein>
    <recommendedName>
        <fullName evidence="7">Xylanolytic transcriptional activator regulatory domain-containing protein</fullName>
    </recommendedName>
</protein>
<dbReference type="GO" id="GO:0006351">
    <property type="term" value="P:DNA-templated transcription"/>
    <property type="evidence" value="ECO:0007669"/>
    <property type="project" value="InterPro"/>
</dbReference>
<feature type="compositionally biased region" description="Basic and acidic residues" evidence="6">
    <location>
        <begin position="443"/>
        <end position="459"/>
    </location>
</feature>
<accession>A0A427XYW4</accession>
<organism evidence="8 9">
    <name type="scientific">Saitozyma podzolica</name>
    <dbReference type="NCBI Taxonomy" id="1890683"/>
    <lineage>
        <taxon>Eukaryota</taxon>
        <taxon>Fungi</taxon>
        <taxon>Dikarya</taxon>
        <taxon>Basidiomycota</taxon>
        <taxon>Agaricomycotina</taxon>
        <taxon>Tremellomycetes</taxon>
        <taxon>Tremellales</taxon>
        <taxon>Trimorphomycetaceae</taxon>
        <taxon>Saitozyma</taxon>
    </lineage>
</organism>
<sequence>MAGDTQMEALKSRLSEMDMSMEDLRALLAARNAEPQAESSTSEQHRKRSSAACFAPQLPEAEDEMRPRRNVEWIMFKVQCPRVGVRGDQGQERSTAGEQEAALESAYRSGSRRSQDAAGSDEVHDGSAPYEVSFEAGMAGGGGGTAEASSQSIHTSSQSWSNRSGVAQLPKATRLPELDEPTVLDGDAAQDMEDLNSVLPLENPHHSSDSESSPDGNTHPLSLLSTVGAMLKGDDVSLPVSQGNGSGAPAGAPYAHDQPGVDEGISIPGWTRAQLRRAAEKKRTYFRYPLHAVKRDLAPSLDPILRGLLSEAQAEQLRAIFFAHLQPQIGFLDPTLHDLRYIRLHSSLLAVAVFASAAQNADDPSLHLLFNRLHAHAERLLLTVISCNARSPEIVQALLVMSLWPKRPERLVDDRSRTLLALAINMAIELGLDRLRLTVDGEEPSRRQKVGECSGHRSLDPPSLSALSGRPSFVKGNIDITSLRSWLNDSTATAGDYMLVGFIELRTIEVRSAQRGGRPYLTRQRGAKDSLVAAGQPYLRDGIRQGCVVQLEGWVNWWCGTPLVSQARTTENMMRFLAQHVYLLVHTSGPGSMEDAAARTKAATIARASLEFVVNNFGSEARYICRTVCGMITWAAILLLQLEKSAARELVRKTGHCLAPSGDEKCEGSFSHFYGAFLLGLSLDQQGLAIALSPMTDRSHNIGDPTPNSDIIQSIMDEAAGGADILTASTVPSASDIWLNNWRNIHGGQGGPAGSGDSFCVADSGSNQAMGPDFDTSFLDSLSLPLDLPIWDPPRGTGADTTAEANDPLEWLLSDPVGPPISDFTTSDPARAWLGNAAWLWNQ</sequence>
<feature type="region of interest" description="Disordered" evidence="6">
    <location>
        <begin position="82"/>
        <end position="180"/>
    </location>
</feature>
<evidence type="ECO:0000256" key="1">
    <source>
        <dbReference type="ARBA" id="ARBA00004123"/>
    </source>
</evidence>
<evidence type="ECO:0000256" key="6">
    <source>
        <dbReference type="SAM" id="MobiDB-lite"/>
    </source>
</evidence>
<keyword evidence="4" id="KW-0804">Transcription</keyword>
<comment type="caution">
    <text evidence="8">The sequence shown here is derived from an EMBL/GenBank/DDBJ whole genome shotgun (WGS) entry which is preliminary data.</text>
</comment>